<protein>
    <submittedName>
        <fullName evidence="2">Uncharacterized protein</fullName>
    </submittedName>
</protein>
<keyword evidence="3" id="KW-1185">Reference proteome</keyword>
<proteinExistence type="predicted"/>
<organism evidence="2 3">
    <name type="scientific">Steinernema carpocapsae</name>
    <name type="common">Entomopathogenic nematode</name>
    <dbReference type="NCBI Taxonomy" id="34508"/>
    <lineage>
        <taxon>Eukaryota</taxon>
        <taxon>Metazoa</taxon>
        <taxon>Ecdysozoa</taxon>
        <taxon>Nematoda</taxon>
        <taxon>Chromadorea</taxon>
        <taxon>Rhabditida</taxon>
        <taxon>Tylenchina</taxon>
        <taxon>Panagrolaimomorpha</taxon>
        <taxon>Strongyloidoidea</taxon>
        <taxon>Steinernematidae</taxon>
        <taxon>Steinernema</taxon>
    </lineage>
</organism>
<evidence type="ECO:0000313" key="3">
    <source>
        <dbReference type="Proteomes" id="UP000298663"/>
    </source>
</evidence>
<reference evidence="2 3" key="1">
    <citation type="journal article" date="2015" name="Genome Biol.">
        <title>Comparative genomics of Steinernema reveals deeply conserved gene regulatory networks.</title>
        <authorList>
            <person name="Dillman A.R."/>
            <person name="Macchietto M."/>
            <person name="Porter C.F."/>
            <person name="Rogers A."/>
            <person name="Williams B."/>
            <person name="Antoshechkin I."/>
            <person name="Lee M.M."/>
            <person name="Goodwin Z."/>
            <person name="Lu X."/>
            <person name="Lewis E.E."/>
            <person name="Goodrich-Blair H."/>
            <person name="Stock S.P."/>
            <person name="Adams B.J."/>
            <person name="Sternberg P.W."/>
            <person name="Mortazavi A."/>
        </authorList>
    </citation>
    <scope>NUCLEOTIDE SEQUENCE [LARGE SCALE GENOMIC DNA]</scope>
    <source>
        <strain evidence="2 3">ALL</strain>
    </source>
</reference>
<name>A0A4U5P9A7_STECR</name>
<evidence type="ECO:0000256" key="1">
    <source>
        <dbReference type="SAM" id="MobiDB-lite"/>
    </source>
</evidence>
<gene>
    <name evidence="2" type="ORF">L596_007447</name>
</gene>
<sequence>MGHSGNKIRPVVAAQSLQMATLQKSGIPWPLSTPSFVRRRDSDAVESDFPPRDVFRLRHLRSGCQRKQKYYDRFGKSFRRHQESRSGSVREFRWKNADRR</sequence>
<reference evidence="2 3" key="2">
    <citation type="journal article" date="2019" name="G3 (Bethesda)">
        <title>Hybrid Assembly of the Genome of the Entomopathogenic Nematode Steinernema carpocapsae Identifies the X-Chromosome.</title>
        <authorList>
            <person name="Serra L."/>
            <person name="Macchietto M."/>
            <person name="Macias-Munoz A."/>
            <person name="McGill C.J."/>
            <person name="Rodriguez I.M."/>
            <person name="Rodriguez B."/>
            <person name="Murad R."/>
            <person name="Mortazavi A."/>
        </authorList>
    </citation>
    <scope>NUCLEOTIDE SEQUENCE [LARGE SCALE GENOMIC DNA]</scope>
    <source>
        <strain evidence="2 3">ALL</strain>
    </source>
</reference>
<dbReference type="AlphaFoldDB" id="A0A4U5P9A7"/>
<evidence type="ECO:0000313" key="2">
    <source>
        <dbReference type="EMBL" id="TKR92879.1"/>
    </source>
</evidence>
<accession>A0A4U5P9A7</accession>
<dbReference type="EMBL" id="AZBU02000002">
    <property type="protein sequence ID" value="TKR92879.1"/>
    <property type="molecule type" value="Genomic_DNA"/>
</dbReference>
<feature type="region of interest" description="Disordered" evidence="1">
    <location>
        <begin position="79"/>
        <end position="100"/>
    </location>
</feature>
<dbReference type="Proteomes" id="UP000298663">
    <property type="component" value="Unassembled WGS sequence"/>
</dbReference>
<comment type="caution">
    <text evidence="2">The sequence shown here is derived from an EMBL/GenBank/DDBJ whole genome shotgun (WGS) entry which is preliminary data.</text>
</comment>